<organism evidence="5 6">
    <name type="scientific">Scleroderma citrinum Foug A</name>
    <dbReference type="NCBI Taxonomy" id="1036808"/>
    <lineage>
        <taxon>Eukaryota</taxon>
        <taxon>Fungi</taxon>
        <taxon>Dikarya</taxon>
        <taxon>Basidiomycota</taxon>
        <taxon>Agaricomycotina</taxon>
        <taxon>Agaricomycetes</taxon>
        <taxon>Agaricomycetidae</taxon>
        <taxon>Boletales</taxon>
        <taxon>Sclerodermatineae</taxon>
        <taxon>Sclerodermataceae</taxon>
        <taxon>Scleroderma</taxon>
    </lineage>
</organism>
<feature type="domain" description="GDP/GTP exchange factor Sec2 N-terminal" evidence="4">
    <location>
        <begin position="220"/>
        <end position="296"/>
    </location>
</feature>
<name>A0A0C3EPD7_9AGAM</name>
<dbReference type="GO" id="GO:0051286">
    <property type="term" value="C:cell tip"/>
    <property type="evidence" value="ECO:0007669"/>
    <property type="project" value="TreeGrafter"/>
</dbReference>
<evidence type="ECO:0000256" key="2">
    <source>
        <dbReference type="SAM" id="Coils"/>
    </source>
</evidence>
<dbReference type="PANTHER" id="PTHR14430">
    <property type="entry name" value="RABIN3-RELATED"/>
    <property type="match status" value="1"/>
</dbReference>
<dbReference type="InterPro" id="IPR040351">
    <property type="entry name" value="RAB3IL/RAB3IP/Sec2"/>
</dbReference>
<accession>A0A0C3EPD7</accession>
<evidence type="ECO:0000259" key="4">
    <source>
        <dbReference type="Pfam" id="PF06428"/>
    </source>
</evidence>
<reference evidence="6" key="2">
    <citation type="submission" date="2015-01" db="EMBL/GenBank/DDBJ databases">
        <title>Evolutionary Origins and Diversification of the Mycorrhizal Mutualists.</title>
        <authorList>
            <consortium name="DOE Joint Genome Institute"/>
            <consortium name="Mycorrhizal Genomics Consortium"/>
            <person name="Kohler A."/>
            <person name="Kuo A."/>
            <person name="Nagy L.G."/>
            <person name="Floudas D."/>
            <person name="Copeland A."/>
            <person name="Barry K.W."/>
            <person name="Cichocki N."/>
            <person name="Veneault-Fourrey C."/>
            <person name="LaButti K."/>
            <person name="Lindquist E.A."/>
            <person name="Lipzen A."/>
            <person name="Lundell T."/>
            <person name="Morin E."/>
            <person name="Murat C."/>
            <person name="Riley R."/>
            <person name="Ohm R."/>
            <person name="Sun H."/>
            <person name="Tunlid A."/>
            <person name="Henrissat B."/>
            <person name="Grigoriev I.V."/>
            <person name="Hibbett D.S."/>
            <person name="Martin F."/>
        </authorList>
    </citation>
    <scope>NUCLEOTIDE SEQUENCE [LARGE SCALE GENOMIC DNA]</scope>
    <source>
        <strain evidence="6">Foug A</strain>
    </source>
</reference>
<evidence type="ECO:0000256" key="1">
    <source>
        <dbReference type="ARBA" id="ARBA00023054"/>
    </source>
</evidence>
<dbReference type="HOGENOM" id="CLU_040679_2_0_1"/>
<dbReference type="InterPro" id="IPR009449">
    <property type="entry name" value="Sec2_N"/>
</dbReference>
<gene>
    <name evidence="5" type="ORF">SCLCIDRAFT_1208192</name>
</gene>
<feature type="compositionally biased region" description="Low complexity" evidence="3">
    <location>
        <begin position="153"/>
        <end position="165"/>
    </location>
</feature>
<dbReference type="InParanoid" id="A0A0C3EPD7"/>
<protein>
    <recommendedName>
        <fullName evidence="4">GDP/GTP exchange factor Sec2 N-terminal domain-containing protein</fullName>
    </recommendedName>
</protein>
<dbReference type="Pfam" id="PF06428">
    <property type="entry name" value="Sec2p"/>
    <property type="match status" value="1"/>
</dbReference>
<feature type="region of interest" description="Disordered" evidence="3">
    <location>
        <begin position="1"/>
        <end position="32"/>
    </location>
</feature>
<proteinExistence type="predicted"/>
<sequence>MLSFGSSSRSPQMRSPASPGMSPSTPHSAIFSGIDDELRDARRVYSQGQEEDLRYALERVIKRVEELSSLLKIAYKTQSELETQLNIAKSNLQLVISNNEMLEEALRRETPCSARDVGWRRWSAREVQNMQNPMEDRPKSLDYGSLNEPGRPSVPSSAAVQSVGGAETLADPALQPQTPMTSQESRFFRFRLGSSLKSPLIPSHASHLTSPSLPSLISDTREREFQDLQTKYECERQAHQAVAAEKAALEEELESLSQALFEEANKMVATERIKRAETEEELHEIRKEKDVLREALRVIEGENGLLRSANVTSGAPSDHTEQASSSMAPSDPTVKVTLSPPSPEEHSPEMHDAASGVDPTSYSDDLPDNLKGFSLGPAPKVFTLRRTQLPEISMGNPAASAGVDDCLPAVTFFSASSVAVIPDEPSPWGDSNAST</sequence>
<feature type="compositionally biased region" description="Polar residues" evidence="3">
    <location>
        <begin position="1"/>
        <end position="27"/>
    </location>
</feature>
<feature type="compositionally biased region" description="Basic and acidic residues" evidence="3">
    <location>
        <begin position="343"/>
        <end position="352"/>
    </location>
</feature>
<feature type="coiled-coil region" evidence="2">
    <location>
        <begin position="232"/>
        <end position="302"/>
    </location>
</feature>
<evidence type="ECO:0000313" key="6">
    <source>
        <dbReference type="Proteomes" id="UP000053989"/>
    </source>
</evidence>
<evidence type="ECO:0000313" key="5">
    <source>
        <dbReference type="EMBL" id="KIM69686.1"/>
    </source>
</evidence>
<dbReference type="GO" id="GO:0005085">
    <property type="term" value="F:guanyl-nucleotide exchange factor activity"/>
    <property type="evidence" value="ECO:0007669"/>
    <property type="project" value="InterPro"/>
</dbReference>
<dbReference type="PANTHER" id="PTHR14430:SF0">
    <property type="entry name" value="SEC2P DOMAIN-CONTAINING PROTEIN"/>
    <property type="match status" value="1"/>
</dbReference>
<dbReference type="Gene3D" id="6.10.140.910">
    <property type="match status" value="1"/>
</dbReference>
<dbReference type="OrthoDB" id="5560525at2759"/>
<keyword evidence="1 2" id="KW-0175">Coiled coil</keyword>
<dbReference type="EMBL" id="KN822006">
    <property type="protein sequence ID" value="KIM69686.1"/>
    <property type="molecule type" value="Genomic_DNA"/>
</dbReference>
<dbReference type="STRING" id="1036808.A0A0C3EPD7"/>
<dbReference type="AlphaFoldDB" id="A0A0C3EPD7"/>
<reference evidence="5 6" key="1">
    <citation type="submission" date="2014-04" db="EMBL/GenBank/DDBJ databases">
        <authorList>
            <consortium name="DOE Joint Genome Institute"/>
            <person name="Kuo A."/>
            <person name="Kohler A."/>
            <person name="Nagy L.G."/>
            <person name="Floudas D."/>
            <person name="Copeland A."/>
            <person name="Barry K.W."/>
            <person name="Cichocki N."/>
            <person name="Veneault-Fourrey C."/>
            <person name="LaButti K."/>
            <person name="Lindquist E.A."/>
            <person name="Lipzen A."/>
            <person name="Lundell T."/>
            <person name="Morin E."/>
            <person name="Murat C."/>
            <person name="Sun H."/>
            <person name="Tunlid A."/>
            <person name="Henrissat B."/>
            <person name="Grigoriev I.V."/>
            <person name="Hibbett D.S."/>
            <person name="Martin F."/>
            <person name="Nordberg H.P."/>
            <person name="Cantor M.N."/>
            <person name="Hua S.X."/>
        </authorList>
    </citation>
    <scope>NUCLEOTIDE SEQUENCE [LARGE SCALE GENOMIC DNA]</scope>
    <source>
        <strain evidence="5 6">Foug A</strain>
    </source>
</reference>
<evidence type="ECO:0000256" key="3">
    <source>
        <dbReference type="SAM" id="MobiDB-lite"/>
    </source>
</evidence>
<dbReference type="Proteomes" id="UP000053989">
    <property type="component" value="Unassembled WGS sequence"/>
</dbReference>
<feature type="region of interest" description="Disordered" evidence="3">
    <location>
        <begin position="131"/>
        <end position="165"/>
    </location>
</feature>
<dbReference type="GO" id="GO:0070319">
    <property type="term" value="C:Golgi to plasma membrane transport vesicle"/>
    <property type="evidence" value="ECO:0007669"/>
    <property type="project" value="TreeGrafter"/>
</dbReference>
<keyword evidence="6" id="KW-1185">Reference proteome</keyword>
<feature type="region of interest" description="Disordered" evidence="3">
    <location>
        <begin position="308"/>
        <end position="374"/>
    </location>
</feature>
<dbReference type="SUPFAM" id="SSF144284">
    <property type="entry name" value="Sec2 N-terminal region"/>
    <property type="match status" value="1"/>
</dbReference>
<dbReference type="GO" id="GO:0006887">
    <property type="term" value="P:exocytosis"/>
    <property type="evidence" value="ECO:0007669"/>
    <property type="project" value="TreeGrafter"/>
</dbReference>